<dbReference type="Proteomes" id="UP000000724">
    <property type="component" value="Contig Pc00c16"/>
</dbReference>
<dbReference type="AlphaFoldDB" id="B6H932"/>
<evidence type="ECO:0000313" key="1">
    <source>
        <dbReference type="EMBL" id="CAP93695.1"/>
    </source>
</evidence>
<dbReference type="HOGENOM" id="CLU_260744_0_0_1"/>
<keyword evidence="2" id="KW-1185">Reference proteome</keyword>
<dbReference type="BioCyc" id="PCHR:PC16G10250-MONOMER"/>
<gene>
    <name evidence="1" type="ORF">Pc16g10250</name>
    <name evidence="1" type="ORF">PCH_Pc16g10250</name>
</gene>
<dbReference type="CDD" id="cd09272">
    <property type="entry name" value="RNase_HI_RT_Ty1"/>
    <property type="match status" value="1"/>
</dbReference>
<dbReference type="OrthoDB" id="4356562at2759"/>
<organism evidence="1 2">
    <name type="scientific">Penicillium rubens (strain ATCC 28089 / DSM 1075 / NRRL 1951 / Wisconsin 54-1255)</name>
    <name type="common">Penicillium chrysogenum</name>
    <dbReference type="NCBI Taxonomy" id="500485"/>
    <lineage>
        <taxon>Eukaryota</taxon>
        <taxon>Fungi</taxon>
        <taxon>Dikarya</taxon>
        <taxon>Ascomycota</taxon>
        <taxon>Pezizomycotina</taxon>
        <taxon>Eurotiomycetes</taxon>
        <taxon>Eurotiomycetidae</taxon>
        <taxon>Eurotiales</taxon>
        <taxon>Aspergillaceae</taxon>
        <taxon>Penicillium</taxon>
        <taxon>Penicillium chrysogenum species complex</taxon>
    </lineage>
</organism>
<name>B6H932_PENRW</name>
<dbReference type="EMBL" id="AM920431">
    <property type="protein sequence ID" value="CAP93695.1"/>
    <property type="molecule type" value="Genomic_DNA"/>
</dbReference>
<sequence length="51" mass="5823">YICKLYGGPINWKASKQKTVITSTTEAELLALSEAGKAVQWWRRVLESLRQ</sequence>
<evidence type="ECO:0000313" key="2">
    <source>
        <dbReference type="Proteomes" id="UP000000724"/>
    </source>
</evidence>
<protein>
    <submittedName>
        <fullName evidence="1">Pc16g10250 protein</fullName>
    </submittedName>
</protein>
<proteinExistence type="predicted"/>
<reference evidence="1 2" key="1">
    <citation type="journal article" date="2008" name="Nat. Biotechnol.">
        <title>Genome sequencing and analysis of the filamentous fungus Penicillium chrysogenum.</title>
        <authorList>
            <person name="van den Berg M.A."/>
            <person name="Albang R."/>
            <person name="Albermann K."/>
            <person name="Badger J.H."/>
            <person name="Daran J.-M."/>
            <person name="Driessen A.J.M."/>
            <person name="Garcia-Estrada C."/>
            <person name="Fedorova N.D."/>
            <person name="Harris D.M."/>
            <person name="Heijne W.H.M."/>
            <person name="Joardar V.S."/>
            <person name="Kiel J.A.K.W."/>
            <person name="Kovalchuk A."/>
            <person name="Martin J.F."/>
            <person name="Nierman W.C."/>
            <person name="Nijland J.G."/>
            <person name="Pronk J.T."/>
            <person name="Roubos J.A."/>
            <person name="van der Klei I.J."/>
            <person name="van Peij N.N.M.E."/>
            <person name="Veenhuis M."/>
            <person name="von Doehren H."/>
            <person name="Wagner C."/>
            <person name="Wortman J.R."/>
            <person name="Bovenberg R.A.L."/>
        </authorList>
    </citation>
    <scope>NUCLEOTIDE SEQUENCE [LARGE SCALE GENOMIC DNA]</scope>
    <source>
        <strain evidence="2">ATCC 28089 / DSM 1075 / NRRL 1951 / Wisconsin 54-1255</strain>
    </source>
</reference>
<accession>B6H932</accession>